<dbReference type="EMBL" id="FOSQ01000002">
    <property type="protein sequence ID" value="SFK37646.1"/>
    <property type="molecule type" value="Genomic_DNA"/>
</dbReference>
<dbReference type="Gene3D" id="3.30.530.20">
    <property type="match status" value="1"/>
</dbReference>
<sequence>MAATETDRDLVQTRILPLPPRLVWRCWTEPALLMRWFTPHPWKTTHAEVDLRPGGIFHTVMQGPEGQVMNEPPGCWLEVVPHSRLVWTDTLLPGFRPRPNPFMTAVLTFEEVAEGTRYTARVLHKDGADRDRHAAMGFEQGWDAALDQLVGVARGLEA</sequence>
<evidence type="ECO:0000313" key="3">
    <source>
        <dbReference type="EMBL" id="SFK37646.1"/>
    </source>
</evidence>
<dbReference type="AlphaFoldDB" id="A0A1I3Z2B3"/>
<comment type="similarity">
    <text evidence="1">Belongs to the AHA1 family.</text>
</comment>
<feature type="domain" description="Activator of Hsp90 ATPase homologue 1/2-like C-terminal" evidence="2">
    <location>
        <begin position="18"/>
        <end position="151"/>
    </location>
</feature>
<accession>A0A1I3Z2B3</accession>
<organism evidence="3 4">
    <name type="scientific">Falsiroseomonas stagni DSM 19981</name>
    <dbReference type="NCBI Taxonomy" id="1123062"/>
    <lineage>
        <taxon>Bacteria</taxon>
        <taxon>Pseudomonadati</taxon>
        <taxon>Pseudomonadota</taxon>
        <taxon>Alphaproteobacteria</taxon>
        <taxon>Acetobacterales</taxon>
        <taxon>Roseomonadaceae</taxon>
        <taxon>Falsiroseomonas</taxon>
    </lineage>
</organism>
<dbReference type="Proteomes" id="UP000199473">
    <property type="component" value="Unassembled WGS sequence"/>
</dbReference>
<evidence type="ECO:0000259" key="2">
    <source>
        <dbReference type="Pfam" id="PF08327"/>
    </source>
</evidence>
<dbReference type="OrthoDB" id="9805228at2"/>
<dbReference type="STRING" id="1123062.SAMN02745775_10238"/>
<keyword evidence="4" id="KW-1185">Reference proteome</keyword>
<dbReference type="InterPro" id="IPR013538">
    <property type="entry name" value="ASHA1/2-like_C"/>
</dbReference>
<proteinExistence type="inferred from homology"/>
<evidence type="ECO:0000256" key="1">
    <source>
        <dbReference type="ARBA" id="ARBA00006817"/>
    </source>
</evidence>
<dbReference type="RefSeq" id="WP_092957717.1">
    <property type="nucleotide sequence ID" value="NZ_FOSQ01000002.1"/>
</dbReference>
<dbReference type="InterPro" id="IPR023393">
    <property type="entry name" value="START-like_dom_sf"/>
</dbReference>
<protein>
    <submittedName>
        <fullName evidence="3">Uncharacterized conserved protein YndB, AHSA1/START domain</fullName>
    </submittedName>
</protein>
<dbReference type="CDD" id="cd08896">
    <property type="entry name" value="SRPBCC_CalC_Aha1-like_3"/>
    <property type="match status" value="1"/>
</dbReference>
<evidence type="ECO:0000313" key="4">
    <source>
        <dbReference type="Proteomes" id="UP000199473"/>
    </source>
</evidence>
<name>A0A1I3Z2B3_9PROT</name>
<dbReference type="SUPFAM" id="SSF55961">
    <property type="entry name" value="Bet v1-like"/>
    <property type="match status" value="1"/>
</dbReference>
<reference evidence="3 4" key="1">
    <citation type="submission" date="2016-10" db="EMBL/GenBank/DDBJ databases">
        <authorList>
            <person name="de Groot N.N."/>
        </authorList>
    </citation>
    <scope>NUCLEOTIDE SEQUENCE [LARGE SCALE GENOMIC DNA]</scope>
    <source>
        <strain evidence="3 4">DSM 19981</strain>
    </source>
</reference>
<gene>
    <name evidence="3" type="ORF">SAMN02745775_10238</name>
</gene>
<dbReference type="Pfam" id="PF08327">
    <property type="entry name" value="AHSA1"/>
    <property type="match status" value="1"/>
</dbReference>